<evidence type="ECO:0000313" key="16">
    <source>
        <dbReference type="EMBL" id="OPX18242.1"/>
    </source>
</evidence>
<dbReference type="GO" id="GO:0003899">
    <property type="term" value="F:DNA-directed RNA polymerase activity"/>
    <property type="evidence" value="ECO:0007669"/>
    <property type="project" value="UniProtKB-UniRule"/>
</dbReference>
<dbReference type="InterPro" id="IPR030846">
    <property type="entry name" value="DnaG_bac"/>
</dbReference>
<evidence type="ECO:0000256" key="4">
    <source>
        <dbReference type="ARBA" id="ARBA00022695"/>
    </source>
</evidence>
<dbReference type="Pfam" id="PF13155">
    <property type="entry name" value="Toprim_2"/>
    <property type="match status" value="1"/>
</dbReference>
<keyword evidence="3 12" id="KW-0808">Transferase</keyword>
<dbReference type="PANTHER" id="PTHR30313">
    <property type="entry name" value="DNA PRIMASE"/>
    <property type="match status" value="1"/>
</dbReference>
<dbReference type="AlphaFoldDB" id="A0A1V4QG79"/>
<evidence type="ECO:0000256" key="5">
    <source>
        <dbReference type="ARBA" id="ARBA00022705"/>
    </source>
</evidence>
<sequence length="547" mass="63513">MIEQEKIEEIKRQTDIVELIGHYVPLKKVGKNYRGLCPFHNEENPSFYVNPEKGIFFCFGCKKGGNAISFLMEYEKLDFPEAVKKLAKNLGIEIDTSKGLRYKELYEVNEFAAQFFSSCLNKELGRRGQNYLKERRVDFTRLRDFRLGYAPASGGLRTFMRQKGISTELLIKAGLLTPHNEIFRDRVIFPIFNLSGRIIGFGGRSLEENVQPKYLNSPETPIFKKGDVLYGLFQAKTSIRSREEAILVEGYFDLLSLYQRGVTNICAPLGTSLTDRQAMLLSRFARKVNILFDGDISGIKAALRAIGLLIDAQVEVYIASLPEDTDPDRYIIENGIDQLNGLIKNGDDFFQFYKKHTRVETVEQEVALIKDLLKIISHIRDPIRFDRYLKHISKVFGLPLEVIKKELDRKEEPRSSTQIKISKEEKMMAMILNNREYFHHTKKVLKPEDFQESGVRRIYERLLKNEKFNIYDLTDMIDGNLREKLFSIIMTQESLPESNFVKVLNRYKNGLVEQKLKMEIRQALKNADDEKVKKYQKKLRELKLHSL</sequence>
<feature type="domain" description="Toprim" evidence="15">
    <location>
        <begin position="243"/>
        <end position="322"/>
    </location>
</feature>
<reference evidence="17" key="1">
    <citation type="submission" date="2017-01" db="EMBL/GenBank/DDBJ databases">
        <title>Novel pathways for hydrocarbon cycling and metabolic interdependencies in hydrothermal sediment communities.</title>
        <authorList>
            <person name="Dombrowski N."/>
            <person name="Seitz K."/>
            <person name="Teske A."/>
            <person name="Baker B."/>
        </authorList>
    </citation>
    <scope>NUCLEOTIDE SEQUENCE [LARGE SCALE GENOMIC DNA]</scope>
</reference>
<dbReference type="InterPro" id="IPR034151">
    <property type="entry name" value="TOPRIM_DnaG_bac"/>
</dbReference>
<dbReference type="CDD" id="cd03364">
    <property type="entry name" value="TOPRIM_DnaG_primases"/>
    <property type="match status" value="1"/>
</dbReference>
<keyword evidence="9" id="KW-0460">Magnesium</keyword>
<evidence type="ECO:0000256" key="8">
    <source>
        <dbReference type="ARBA" id="ARBA00022833"/>
    </source>
</evidence>
<evidence type="ECO:0000256" key="6">
    <source>
        <dbReference type="ARBA" id="ARBA00022723"/>
    </source>
</evidence>
<evidence type="ECO:0000256" key="9">
    <source>
        <dbReference type="ARBA" id="ARBA00022842"/>
    </source>
</evidence>
<dbReference type="GO" id="GO:0006269">
    <property type="term" value="P:DNA replication, synthesis of primer"/>
    <property type="evidence" value="ECO:0007669"/>
    <property type="project" value="UniProtKB-UniRule"/>
</dbReference>
<keyword evidence="8 12" id="KW-0862">Zinc</keyword>
<dbReference type="GO" id="GO:1990077">
    <property type="term" value="C:primosome complex"/>
    <property type="evidence" value="ECO:0007669"/>
    <property type="project" value="UniProtKB-KW"/>
</dbReference>
<dbReference type="FunFam" id="3.90.580.10:FF:000001">
    <property type="entry name" value="DNA primase"/>
    <property type="match status" value="1"/>
</dbReference>
<dbReference type="GO" id="GO:0008270">
    <property type="term" value="F:zinc ion binding"/>
    <property type="evidence" value="ECO:0007669"/>
    <property type="project" value="UniProtKB-UniRule"/>
</dbReference>
<dbReference type="Gene3D" id="3.90.580.10">
    <property type="entry name" value="Zinc finger, CHC2-type domain"/>
    <property type="match status" value="1"/>
</dbReference>
<comment type="function">
    <text evidence="12 13">RNA polymerase that catalyzes the synthesis of short RNA molecules used as primers for DNA polymerase during DNA replication.</text>
</comment>
<evidence type="ECO:0000256" key="7">
    <source>
        <dbReference type="ARBA" id="ARBA00022771"/>
    </source>
</evidence>
<evidence type="ECO:0000256" key="1">
    <source>
        <dbReference type="ARBA" id="ARBA00022478"/>
    </source>
</evidence>
<dbReference type="NCBIfam" id="TIGR01391">
    <property type="entry name" value="dnaG"/>
    <property type="match status" value="1"/>
</dbReference>
<dbReference type="HAMAP" id="MF_00974">
    <property type="entry name" value="DNA_primase_DnaG"/>
    <property type="match status" value="1"/>
</dbReference>
<dbReference type="EC" id="2.7.7.101" evidence="12"/>
<dbReference type="InterPro" id="IPR037068">
    <property type="entry name" value="DNA_primase_core_N_sf"/>
</dbReference>
<evidence type="ECO:0000256" key="13">
    <source>
        <dbReference type="PIRNR" id="PIRNR002811"/>
    </source>
</evidence>
<dbReference type="InterPro" id="IPR036977">
    <property type="entry name" value="DNA_primase_Znf_CHC2"/>
</dbReference>
<comment type="similarity">
    <text evidence="12 13">Belongs to the DnaG primase family.</text>
</comment>
<dbReference type="InterPro" id="IPR006171">
    <property type="entry name" value="TOPRIM_dom"/>
</dbReference>
<keyword evidence="6 12" id="KW-0479">Metal-binding</keyword>
<feature type="zinc finger region" description="CHC2-type" evidence="12 14">
    <location>
        <begin position="37"/>
        <end position="61"/>
    </location>
</feature>
<keyword evidence="5 12" id="KW-0235">DNA replication</keyword>
<dbReference type="Pfam" id="PF08275">
    <property type="entry name" value="DNAG_N"/>
    <property type="match status" value="1"/>
</dbReference>
<dbReference type="Pfam" id="PF10410">
    <property type="entry name" value="DnaB_bind"/>
    <property type="match status" value="1"/>
</dbReference>
<dbReference type="SMART" id="SM00400">
    <property type="entry name" value="ZnF_CHCC"/>
    <property type="match status" value="1"/>
</dbReference>
<dbReference type="SUPFAM" id="SSF57783">
    <property type="entry name" value="Zinc beta-ribbon"/>
    <property type="match status" value="1"/>
</dbReference>
<gene>
    <name evidence="12" type="primary">dnaG</name>
    <name evidence="16" type="ORF">BXT86_02235</name>
</gene>
<dbReference type="PANTHER" id="PTHR30313:SF2">
    <property type="entry name" value="DNA PRIMASE"/>
    <property type="match status" value="1"/>
</dbReference>
<keyword evidence="11 12" id="KW-0804">Transcription</keyword>
<dbReference type="Gene3D" id="3.90.980.10">
    <property type="entry name" value="DNA primase, catalytic core, N-terminal domain"/>
    <property type="match status" value="1"/>
</dbReference>
<dbReference type="InterPro" id="IPR002694">
    <property type="entry name" value="Znf_CHC2"/>
</dbReference>
<dbReference type="InterPro" id="IPR016136">
    <property type="entry name" value="DNA_helicase_N/primase_C"/>
</dbReference>
<proteinExistence type="inferred from homology"/>
<dbReference type="GO" id="GO:0000428">
    <property type="term" value="C:DNA-directed RNA polymerase complex"/>
    <property type="evidence" value="ECO:0007669"/>
    <property type="project" value="UniProtKB-KW"/>
</dbReference>
<evidence type="ECO:0000256" key="10">
    <source>
        <dbReference type="ARBA" id="ARBA00023125"/>
    </source>
</evidence>
<comment type="subunit">
    <text evidence="12">Monomer. Interacts with DnaB.</text>
</comment>
<comment type="caution">
    <text evidence="16">The sequence shown here is derived from an EMBL/GenBank/DDBJ whole genome shotgun (WGS) entry which is preliminary data.</text>
</comment>
<dbReference type="InterPro" id="IPR019475">
    <property type="entry name" value="DNA_primase_DnaB-bd"/>
</dbReference>
<dbReference type="SMART" id="SM00493">
    <property type="entry name" value="TOPRIM"/>
    <property type="match status" value="1"/>
</dbReference>
<dbReference type="SUPFAM" id="SSF56731">
    <property type="entry name" value="DNA primase core"/>
    <property type="match status" value="1"/>
</dbReference>
<keyword evidence="4 12" id="KW-0548">Nucleotidyltransferase</keyword>
<dbReference type="Proteomes" id="UP000191663">
    <property type="component" value="Unassembled WGS sequence"/>
</dbReference>
<evidence type="ECO:0000256" key="2">
    <source>
        <dbReference type="ARBA" id="ARBA00022515"/>
    </source>
</evidence>
<dbReference type="InterPro" id="IPR013264">
    <property type="entry name" value="DNAG_N"/>
</dbReference>
<keyword evidence="2 12" id="KW-0639">Primosome</keyword>
<dbReference type="PROSITE" id="PS50880">
    <property type="entry name" value="TOPRIM"/>
    <property type="match status" value="1"/>
</dbReference>
<evidence type="ECO:0000313" key="17">
    <source>
        <dbReference type="Proteomes" id="UP000191663"/>
    </source>
</evidence>
<comment type="cofactor">
    <cofactor evidence="12 13 14">
        <name>Zn(2+)</name>
        <dbReference type="ChEBI" id="CHEBI:29105"/>
    </cofactor>
    <text evidence="12 13 14">Binds 1 zinc ion per monomer.</text>
</comment>
<evidence type="ECO:0000256" key="3">
    <source>
        <dbReference type="ARBA" id="ARBA00022679"/>
    </source>
</evidence>
<dbReference type="EMBL" id="MUKB01000027">
    <property type="protein sequence ID" value="OPX18242.1"/>
    <property type="molecule type" value="Genomic_DNA"/>
</dbReference>
<comment type="domain">
    <text evidence="12">Contains an N-terminal zinc-binding domain, a central core domain that contains the primase activity, and a C-terminal DnaB-binding domain.</text>
</comment>
<evidence type="ECO:0000256" key="11">
    <source>
        <dbReference type="ARBA" id="ARBA00023163"/>
    </source>
</evidence>
<dbReference type="Gene3D" id="3.40.1360.10">
    <property type="match status" value="1"/>
</dbReference>
<keyword evidence="1 12" id="KW-0240">DNA-directed RNA polymerase</keyword>
<evidence type="ECO:0000256" key="14">
    <source>
        <dbReference type="PIRSR" id="PIRSR002811-1"/>
    </source>
</evidence>
<dbReference type="Pfam" id="PF01807">
    <property type="entry name" value="Zn_ribbon_DnaG"/>
    <property type="match status" value="1"/>
</dbReference>
<dbReference type="InterPro" id="IPR006295">
    <property type="entry name" value="DNA_primase_DnaG"/>
</dbReference>
<dbReference type="PIRSF" id="PIRSF002811">
    <property type="entry name" value="DnaG"/>
    <property type="match status" value="1"/>
</dbReference>
<name>A0A1V4QG79_UNCW3</name>
<accession>A0A1V4QG79</accession>
<evidence type="ECO:0000256" key="12">
    <source>
        <dbReference type="HAMAP-Rule" id="MF_00974"/>
    </source>
</evidence>
<evidence type="ECO:0000259" key="15">
    <source>
        <dbReference type="PROSITE" id="PS50880"/>
    </source>
</evidence>
<organism evidence="16 17">
    <name type="scientific">candidate division WOR-3 bacterium 4484_100</name>
    <dbReference type="NCBI Taxonomy" id="1936077"/>
    <lineage>
        <taxon>Bacteria</taxon>
        <taxon>Bacteria division WOR-3</taxon>
    </lineage>
</organism>
<protein>
    <recommendedName>
        <fullName evidence="12 13">DNA primase</fullName>
        <ecNumber evidence="12">2.7.7.101</ecNumber>
    </recommendedName>
</protein>
<dbReference type="Gene3D" id="1.10.860.10">
    <property type="entry name" value="DNAb Helicase, Chain A"/>
    <property type="match status" value="1"/>
</dbReference>
<keyword evidence="7 12" id="KW-0863">Zinc-finger</keyword>
<dbReference type="InterPro" id="IPR050219">
    <property type="entry name" value="DnaG_primase"/>
</dbReference>
<comment type="catalytic activity">
    <reaction evidence="12">
        <text>ssDNA + n NTP = ssDNA/pppN(pN)n-1 hybrid + (n-1) diphosphate.</text>
        <dbReference type="EC" id="2.7.7.101"/>
    </reaction>
</comment>
<dbReference type="GO" id="GO:0005737">
    <property type="term" value="C:cytoplasm"/>
    <property type="evidence" value="ECO:0007669"/>
    <property type="project" value="TreeGrafter"/>
</dbReference>
<keyword evidence="10 12" id="KW-0238">DNA-binding</keyword>
<dbReference type="GO" id="GO:0003677">
    <property type="term" value="F:DNA binding"/>
    <property type="evidence" value="ECO:0007669"/>
    <property type="project" value="UniProtKB-KW"/>
</dbReference>